<dbReference type="AlphaFoldDB" id="A0A8T2B5N8"/>
<evidence type="ECO:0000259" key="2">
    <source>
        <dbReference type="Pfam" id="PF24847"/>
    </source>
</evidence>
<reference evidence="3 4" key="1">
    <citation type="submission" date="2020-12" db="EMBL/GenBank/DDBJ databases">
        <title>Concerted genomic and epigenomic changes stabilize Arabidopsis allopolyploids.</title>
        <authorList>
            <person name="Chen Z."/>
        </authorList>
    </citation>
    <scope>NUCLEOTIDE SEQUENCE [LARGE SCALE GENOMIC DNA]</scope>
    <source>
        <strain evidence="3">Allo738</strain>
        <tissue evidence="3">Leaf</tissue>
    </source>
</reference>
<dbReference type="Proteomes" id="UP000694240">
    <property type="component" value="Chromosome 8"/>
</dbReference>
<evidence type="ECO:0000313" key="4">
    <source>
        <dbReference type="Proteomes" id="UP000694240"/>
    </source>
</evidence>
<sequence>MRNKDSKGSSTNDPKEVIVATPQTQQQQQSPQLIRNEEKIDMLLATYGIMTVPGDLANKRNFAFETFRWDHKNNHPKA</sequence>
<organism evidence="3 4">
    <name type="scientific">Arabidopsis thaliana x Arabidopsis arenosa</name>
    <dbReference type="NCBI Taxonomy" id="1240361"/>
    <lineage>
        <taxon>Eukaryota</taxon>
        <taxon>Viridiplantae</taxon>
        <taxon>Streptophyta</taxon>
        <taxon>Embryophyta</taxon>
        <taxon>Tracheophyta</taxon>
        <taxon>Spermatophyta</taxon>
        <taxon>Magnoliopsida</taxon>
        <taxon>eudicotyledons</taxon>
        <taxon>Gunneridae</taxon>
        <taxon>Pentapetalae</taxon>
        <taxon>rosids</taxon>
        <taxon>malvids</taxon>
        <taxon>Brassicales</taxon>
        <taxon>Brassicaceae</taxon>
        <taxon>Camelineae</taxon>
        <taxon>Arabidopsis</taxon>
    </lineage>
</organism>
<keyword evidence="4" id="KW-1185">Reference proteome</keyword>
<feature type="domain" description="DUF7722" evidence="2">
    <location>
        <begin position="36"/>
        <end position="69"/>
    </location>
</feature>
<protein>
    <recommendedName>
        <fullName evidence="2">DUF7722 domain-containing protein</fullName>
    </recommendedName>
</protein>
<feature type="compositionally biased region" description="Low complexity" evidence="1">
    <location>
        <begin position="21"/>
        <end position="32"/>
    </location>
</feature>
<evidence type="ECO:0000313" key="3">
    <source>
        <dbReference type="EMBL" id="KAG7579284.1"/>
    </source>
</evidence>
<dbReference type="EMBL" id="JAEFBK010000008">
    <property type="protein sequence ID" value="KAG7579284.1"/>
    <property type="molecule type" value="Genomic_DNA"/>
</dbReference>
<name>A0A8T2B5N8_9BRAS</name>
<comment type="caution">
    <text evidence="3">The sequence shown here is derived from an EMBL/GenBank/DDBJ whole genome shotgun (WGS) entry which is preliminary data.</text>
</comment>
<dbReference type="Pfam" id="PF24847">
    <property type="entry name" value="DUF7722"/>
    <property type="match status" value="1"/>
</dbReference>
<proteinExistence type="predicted"/>
<gene>
    <name evidence="3" type="ORF">ISN45_Aa03g034420</name>
</gene>
<feature type="region of interest" description="Disordered" evidence="1">
    <location>
        <begin position="1"/>
        <end position="32"/>
    </location>
</feature>
<dbReference type="InterPro" id="IPR056139">
    <property type="entry name" value="DUF7722"/>
</dbReference>
<evidence type="ECO:0000256" key="1">
    <source>
        <dbReference type="SAM" id="MobiDB-lite"/>
    </source>
</evidence>
<accession>A0A8T2B5N8</accession>